<dbReference type="EMBL" id="KY523104">
    <property type="protein sequence ID" value="QKU35780.1"/>
    <property type="molecule type" value="Genomic_DNA"/>
</dbReference>
<reference evidence="1" key="1">
    <citation type="submission" date="2017-01" db="EMBL/GenBank/DDBJ databases">
        <authorList>
            <person name="Assis F.L."/>
            <person name="Abrahao J.S."/>
            <person name="Silva L."/>
            <person name="Khalil J.B."/>
            <person name="Rodrigues R."/>
            <person name="Silva L.S."/>
            <person name="Arantes T."/>
            <person name="Boratto P."/>
            <person name="Andrade M."/>
            <person name="Kroon E.G."/>
            <person name="Ribeiro B."/>
            <person name="Bergier I."/>
            <person name="Seligmann H."/>
            <person name="Ghigo E."/>
            <person name="Colson P."/>
            <person name="Levasseur A."/>
            <person name="Raoult D."/>
            <person name="Scola B.L."/>
        </authorList>
    </citation>
    <scope>NUCLEOTIDE SEQUENCE</scope>
    <source>
        <strain evidence="1">Soda lake</strain>
    </source>
</reference>
<sequence>MNTMEPSLDNLCHTKFLLKPPNYNENELIDVVTTSLFKMEKGYKYFEKYMRGLQMAVNDFTKRIPDIKFLLFVDDSIALDPVLLNRIKKMNNGKLIIIHFSCPVGITNKGRGHIELFGTLVRFLPFFKYKENFTRNVICIDADIDDIDLNQLIINYDIFKKSKSQYQYDTNMFYEILAKWSLTDDYTIVAGRHMCKYKFPLQLLIDYIDCMHKQTCDDMSTIKSLMDYNKYNTFPYGTDEYFLNHILLPYMKNHKITYSTSVRYVITAPLYYLNRQNTIDPNSNIGLFLRDKLAWVLGQNDNINSSYKELIDKFDQIFYPYVYQNQKNISEYAVSVATKYYDFILELWKSENYQIFSRYTLKKILNSRDYIFKHNIIVHYSSGKTKKYLFPNFIKY</sequence>
<dbReference type="GeneID" id="80519226"/>
<name>A0A6N1NPI1_9VIRU</name>
<proteinExistence type="predicted"/>
<protein>
    <submittedName>
        <fullName evidence="1">Putative orfan</fullName>
    </submittedName>
</protein>
<dbReference type="RefSeq" id="YP_010782462.1">
    <property type="nucleotide sequence ID" value="NC_075039.1"/>
</dbReference>
<organism evidence="1">
    <name type="scientific">Tupanvirus soda lake</name>
    <dbReference type="NCBI Taxonomy" id="2126985"/>
    <lineage>
        <taxon>Viruses</taxon>
        <taxon>Varidnaviria</taxon>
        <taxon>Bamfordvirae</taxon>
        <taxon>Nucleocytoviricota</taxon>
        <taxon>Megaviricetes</taxon>
        <taxon>Imitervirales</taxon>
        <taxon>Mimiviridae</taxon>
        <taxon>Megamimivirinae</taxon>
        <taxon>Tupanvirus</taxon>
        <taxon>Tupanvirus salinum</taxon>
    </lineage>
</organism>
<reference evidence="1" key="2">
    <citation type="journal article" date="2018" name="Nat. Commun.">
        <title>Tailed giant Tupanvirus possesses the most complete translational apparatus of the known virosphere.</title>
        <authorList>
            <person name="Abrahao J."/>
            <person name="Silva L."/>
            <person name="Silva L.S."/>
            <person name="Khalil J.Y.B."/>
            <person name="Rodrigues R."/>
            <person name="Arantes T."/>
            <person name="Assis F."/>
            <person name="Boratto P."/>
            <person name="Andrade M."/>
            <person name="Kroon E.G."/>
            <person name="Ribeiro B."/>
            <person name="Bergier I."/>
            <person name="Seligmann H."/>
            <person name="Ghigo E."/>
            <person name="Colson P."/>
            <person name="Levasseur A."/>
            <person name="Kroemer G."/>
            <person name="Raoult D."/>
            <person name="La Scola B."/>
        </authorList>
    </citation>
    <scope>NUCLEOTIDE SEQUENCE [LARGE SCALE GENOMIC DNA]</scope>
    <source>
        <strain evidence="1">Soda lake</strain>
    </source>
</reference>
<evidence type="ECO:0000313" key="1">
    <source>
        <dbReference type="EMBL" id="QKU35780.1"/>
    </source>
</evidence>
<accession>A0A6N1NPI1</accession>
<dbReference type="KEGG" id="vg:80519226"/>